<feature type="transmembrane region" description="Helical" evidence="1">
    <location>
        <begin position="54"/>
        <end position="79"/>
    </location>
</feature>
<comment type="caution">
    <text evidence="2">The sequence shown here is derived from an EMBL/GenBank/DDBJ whole genome shotgun (WGS) entry which is preliminary data.</text>
</comment>
<reference evidence="2 3" key="1">
    <citation type="submission" date="2018-11" db="EMBL/GenBank/DDBJ databases">
        <title>Sequencing the genomes of 1000 actinobacteria strains.</title>
        <authorList>
            <person name="Klenk H.-P."/>
        </authorList>
    </citation>
    <scope>NUCLEOTIDE SEQUENCE [LARGE SCALE GENOMIC DNA]</scope>
    <source>
        <strain evidence="2 3">DSM 11294</strain>
    </source>
</reference>
<accession>A0A3N2BB96</accession>
<dbReference type="InterPro" id="IPR009937">
    <property type="entry name" value="Phage_holin_3_6"/>
</dbReference>
<sequence>MTTSPQGSPPPQRERTFGELLSDLSAQVTNLIKAEIALAIAQAKAKGQRMGMGIGLFAGAGVLALYLLGVLLAAAILVLAIWLPAWASALIVAGVLLLIIGVLALIGRAQLKASKQYEITLQEDLKDDVEAVKKGLQ</sequence>
<organism evidence="2 3">
    <name type="scientific">Bogoriella caseilytica</name>
    <dbReference type="NCBI Taxonomy" id="56055"/>
    <lineage>
        <taxon>Bacteria</taxon>
        <taxon>Bacillati</taxon>
        <taxon>Actinomycetota</taxon>
        <taxon>Actinomycetes</taxon>
        <taxon>Micrococcales</taxon>
        <taxon>Bogoriellaceae</taxon>
        <taxon>Bogoriella</taxon>
    </lineage>
</organism>
<dbReference type="AlphaFoldDB" id="A0A3N2BB96"/>
<keyword evidence="1" id="KW-0812">Transmembrane</keyword>
<evidence type="ECO:0000313" key="2">
    <source>
        <dbReference type="EMBL" id="ROR72536.1"/>
    </source>
</evidence>
<evidence type="ECO:0000256" key="1">
    <source>
        <dbReference type="SAM" id="Phobius"/>
    </source>
</evidence>
<keyword evidence="1" id="KW-1133">Transmembrane helix</keyword>
<dbReference type="RefSeq" id="WP_123303085.1">
    <property type="nucleotide sequence ID" value="NZ_RKHK01000001.1"/>
</dbReference>
<proteinExistence type="predicted"/>
<protein>
    <submittedName>
        <fullName evidence="2">Putative superfamily III holin-X</fullName>
    </submittedName>
</protein>
<keyword evidence="3" id="KW-1185">Reference proteome</keyword>
<gene>
    <name evidence="2" type="ORF">EDD31_0891</name>
</gene>
<name>A0A3N2BB96_9MICO</name>
<evidence type="ECO:0000313" key="3">
    <source>
        <dbReference type="Proteomes" id="UP000280668"/>
    </source>
</evidence>
<feature type="transmembrane region" description="Helical" evidence="1">
    <location>
        <begin position="85"/>
        <end position="106"/>
    </location>
</feature>
<keyword evidence="1" id="KW-0472">Membrane</keyword>
<dbReference type="Proteomes" id="UP000280668">
    <property type="component" value="Unassembled WGS sequence"/>
</dbReference>
<dbReference type="EMBL" id="RKHK01000001">
    <property type="protein sequence ID" value="ROR72536.1"/>
    <property type="molecule type" value="Genomic_DNA"/>
</dbReference>
<dbReference type="Pfam" id="PF07332">
    <property type="entry name" value="Phage_holin_3_6"/>
    <property type="match status" value="1"/>
</dbReference>